<feature type="region of interest" description="Disordered" evidence="1">
    <location>
        <begin position="33"/>
        <end position="69"/>
    </location>
</feature>
<dbReference type="Proteomes" id="UP000281553">
    <property type="component" value="Unassembled WGS sequence"/>
</dbReference>
<dbReference type="EMBL" id="UYRU01122701">
    <property type="protein sequence ID" value="VDN49606.1"/>
    <property type="molecule type" value="Genomic_DNA"/>
</dbReference>
<protein>
    <submittedName>
        <fullName evidence="2">Uncharacterized protein</fullName>
    </submittedName>
</protein>
<organism evidence="2 3">
    <name type="scientific">Dibothriocephalus latus</name>
    <name type="common">Fish tapeworm</name>
    <name type="synonym">Diphyllobothrium latum</name>
    <dbReference type="NCBI Taxonomy" id="60516"/>
    <lineage>
        <taxon>Eukaryota</taxon>
        <taxon>Metazoa</taxon>
        <taxon>Spiralia</taxon>
        <taxon>Lophotrochozoa</taxon>
        <taxon>Platyhelminthes</taxon>
        <taxon>Cestoda</taxon>
        <taxon>Eucestoda</taxon>
        <taxon>Diphyllobothriidea</taxon>
        <taxon>Diphyllobothriidae</taxon>
        <taxon>Dibothriocephalus</taxon>
    </lineage>
</organism>
<evidence type="ECO:0000313" key="2">
    <source>
        <dbReference type="EMBL" id="VDN49606.1"/>
    </source>
</evidence>
<feature type="compositionally biased region" description="Basic residues" evidence="1">
    <location>
        <begin position="48"/>
        <end position="59"/>
    </location>
</feature>
<feature type="compositionally biased region" description="Polar residues" evidence="1">
    <location>
        <begin position="60"/>
        <end position="69"/>
    </location>
</feature>
<evidence type="ECO:0000256" key="1">
    <source>
        <dbReference type="SAM" id="MobiDB-lite"/>
    </source>
</evidence>
<reference evidence="2 3" key="1">
    <citation type="submission" date="2018-11" db="EMBL/GenBank/DDBJ databases">
        <authorList>
            <consortium name="Pathogen Informatics"/>
        </authorList>
    </citation>
    <scope>NUCLEOTIDE SEQUENCE [LARGE SCALE GENOMIC DNA]</scope>
</reference>
<accession>A0A3P7S4E0</accession>
<sequence>MEQKRFANVNRNKQKDGFPWRLMLCVSDIDAPKEPKSKGCKDDTKIRLAIKRNTPKKPNSKCSNEGTKT</sequence>
<keyword evidence="3" id="KW-1185">Reference proteome</keyword>
<dbReference type="AlphaFoldDB" id="A0A3P7S4E0"/>
<gene>
    <name evidence="2" type="ORF">DILT_LOCUS19831</name>
</gene>
<feature type="compositionally biased region" description="Basic and acidic residues" evidence="1">
    <location>
        <begin position="33"/>
        <end position="46"/>
    </location>
</feature>
<evidence type="ECO:0000313" key="3">
    <source>
        <dbReference type="Proteomes" id="UP000281553"/>
    </source>
</evidence>
<name>A0A3P7S4E0_DIBLA</name>
<proteinExistence type="predicted"/>